<dbReference type="InterPro" id="IPR012677">
    <property type="entry name" value="Nucleotide-bd_a/b_plait_sf"/>
</dbReference>
<reference evidence="10 11" key="1">
    <citation type="journal article" date="2007" name="Science">
        <title>Sea anemone genome reveals ancestral eumetazoan gene repertoire and genomic organization.</title>
        <authorList>
            <person name="Putnam N.H."/>
            <person name="Srivastava M."/>
            <person name="Hellsten U."/>
            <person name="Dirks B."/>
            <person name="Chapman J."/>
            <person name="Salamov A."/>
            <person name="Terry A."/>
            <person name="Shapiro H."/>
            <person name="Lindquist E."/>
            <person name="Kapitonov V.V."/>
            <person name="Jurka J."/>
            <person name="Genikhovich G."/>
            <person name="Grigoriev I.V."/>
            <person name="Lucas S.M."/>
            <person name="Steele R.E."/>
            <person name="Finnerty J.R."/>
            <person name="Technau U."/>
            <person name="Martindale M.Q."/>
            <person name="Rokhsar D.S."/>
        </authorList>
    </citation>
    <scope>NUCLEOTIDE SEQUENCE [LARGE SCALE GENOMIC DNA]</scope>
    <source>
        <strain evidence="11">CH2 X CH6</strain>
    </source>
</reference>
<feature type="compositionally biased region" description="Basic residues" evidence="8">
    <location>
        <begin position="887"/>
        <end position="902"/>
    </location>
</feature>
<dbReference type="PROSITE" id="PS50102">
    <property type="entry name" value="RRM"/>
    <property type="match status" value="1"/>
</dbReference>
<evidence type="ECO:0000313" key="11">
    <source>
        <dbReference type="Proteomes" id="UP000001593"/>
    </source>
</evidence>
<evidence type="ECO:0000256" key="8">
    <source>
        <dbReference type="SAM" id="MobiDB-lite"/>
    </source>
</evidence>
<keyword evidence="11" id="KW-1185">Reference proteome</keyword>
<accession>A7SDQ4</accession>
<evidence type="ECO:0000256" key="1">
    <source>
        <dbReference type="ARBA" id="ARBA00004604"/>
    </source>
</evidence>
<dbReference type="CDD" id="cd12395">
    <property type="entry name" value="RRM2_RBM34"/>
    <property type="match status" value="1"/>
</dbReference>
<evidence type="ECO:0000256" key="7">
    <source>
        <dbReference type="PROSITE-ProRule" id="PRU00176"/>
    </source>
</evidence>
<comment type="subcellular location">
    <subcellularLocation>
        <location evidence="1">Nucleus</location>
        <location evidence="1">Nucleolus</location>
    </subcellularLocation>
</comment>
<dbReference type="SMART" id="SM00360">
    <property type="entry name" value="RRM"/>
    <property type="match status" value="2"/>
</dbReference>
<evidence type="ECO:0000256" key="2">
    <source>
        <dbReference type="ARBA" id="ARBA00007077"/>
    </source>
</evidence>
<dbReference type="OMA" id="CRTPNNE"/>
<dbReference type="Pfam" id="PF13855">
    <property type="entry name" value="LRR_8"/>
    <property type="match status" value="1"/>
</dbReference>
<feature type="compositionally biased region" description="Basic and acidic residues" evidence="8">
    <location>
        <begin position="59"/>
        <end position="73"/>
    </location>
</feature>
<gene>
    <name evidence="10" type="ORF">NEMVEDRAFT_v1g244547</name>
</gene>
<dbReference type="AlphaFoldDB" id="A7SDQ4"/>
<dbReference type="SMART" id="SM00369">
    <property type="entry name" value="LRR_TYP"/>
    <property type="match status" value="4"/>
</dbReference>
<dbReference type="STRING" id="45351.A7SDQ4"/>
<dbReference type="Gene3D" id="3.30.70.330">
    <property type="match status" value="4"/>
</dbReference>
<feature type="region of interest" description="Disordered" evidence="8">
    <location>
        <begin position="855"/>
        <end position="962"/>
    </location>
</feature>
<protein>
    <recommendedName>
        <fullName evidence="9">RRM domain-containing protein</fullName>
    </recommendedName>
</protein>
<dbReference type="GO" id="GO:0005730">
    <property type="term" value="C:nucleolus"/>
    <property type="evidence" value="ECO:0007669"/>
    <property type="project" value="UniProtKB-SubCell"/>
</dbReference>
<evidence type="ECO:0000256" key="4">
    <source>
        <dbReference type="ARBA" id="ARBA00022737"/>
    </source>
</evidence>
<feature type="compositionally biased region" description="Basic and acidic residues" evidence="8">
    <location>
        <begin position="915"/>
        <end position="927"/>
    </location>
</feature>
<name>A7SDQ4_NEMVE</name>
<feature type="region of interest" description="Disordered" evidence="8">
    <location>
        <begin position="687"/>
        <end position="718"/>
    </location>
</feature>
<keyword evidence="5 7" id="KW-0694">RNA-binding</keyword>
<evidence type="ECO:0000256" key="5">
    <source>
        <dbReference type="ARBA" id="ARBA00022884"/>
    </source>
</evidence>
<keyword evidence="6" id="KW-0539">Nucleus</keyword>
<dbReference type="PROSITE" id="PS51450">
    <property type="entry name" value="LRR"/>
    <property type="match status" value="1"/>
</dbReference>
<dbReference type="eggNOG" id="KOG0118">
    <property type="taxonomic scope" value="Eukaryota"/>
</dbReference>
<dbReference type="Pfam" id="PF00076">
    <property type="entry name" value="RRM_1"/>
    <property type="match status" value="1"/>
</dbReference>
<keyword evidence="3" id="KW-0433">Leucine-rich repeat</keyword>
<dbReference type="FunFam" id="3.30.70.330:FF:000511">
    <property type="entry name" value="RNA binding motif protein 34"/>
    <property type="match status" value="1"/>
</dbReference>
<dbReference type="GO" id="GO:0005681">
    <property type="term" value="C:spliceosomal complex"/>
    <property type="evidence" value="ECO:0000318"/>
    <property type="project" value="GO_Central"/>
</dbReference>
<dbReference type="PANTHER" id="PTHR23236">
    <property type="entry name" value="EUKARYOTIC TRANSLATION INITIATION FACTOR 4B/4H"/>
    <property type="match status" value="1"/>
</dbReference>
<dbReference type="HOGENOM" id="CLU_307428_0_0_1"/>
<dbReference type="InterPro" id="IPR000504">
    <property type="entry name" value="RRM_dom"/>
</dbReference>
<dbReference type="SUPFAM" id="SSF52058">
    <property type="entry name" value="L domain-like"/>
    <property type="match status" value="1"/>
</dbReference>
<feature type="region of interest" description="Disordered" evidence="8">
    <location>
        <begin position="442"/>
        <end position="479"/>
    </location>
</feature>
<comment type="similarity">
    <text evidence="2">Belongs to the RRM RBM34 family.</text>
</comment>
<dbReference type="Proteomes" id="UP000001593">
    <property type="component" value="Unassembled WGS sequence"/>
</dbReference>
<evidence type="ECO:0000256" key="6">
    <source>
        <dbReference type="ARBA" id="ARBA00023242"/>
    </source>
</evidence>
<organism evidence="10 11">
    <name type="scientific">Nematostella vectensis</name>
    <name type="common">Starlet sea anemone</name>
    <dbReference type="NCBI Taxonomy" id="45351"/>
    <lineage>
        <taxon>Eukaryota</taxon>
        <taxon>Metazoa</taxon>
        <taxon>Cnidaria</taxon>
        <taxon>Anthozoa</taxon>
        <taxon>Hexacorallia</taxon>
        <taxon>Actiniaria</taxon>
        <taxon>Edwardsiidae</taxon>
        <taxon>Nematostella</taxon>
    </lineage>
</organism>
<evidence type="ECO:0000256" key="3">
    <source>
        <dbReference type="ARBA" id="ARBA00022614"/>
    </source>
</evidence>
<dbReference type="GO" id="GO:0048026">
    <property type="term" value="P:positive regulation of mRNA splicing, via spliceosome"/>
    <property type="evidence" value="ECO:0000318"/>
    <property type="project" value="GO_Central"/>
</dbReference>
<dbReference type="InterPro" id="IPR032675">
    <property type="entry name" value="LRR_dom_sf"/>
</dbReference>
<dbReference type="eggNOG" id="KOG0620">
    <property type="taxonomic scope" value="Eukaryota"/>
</dbReference>
<dbReference type="InterPro" id="IPR001611">
    <property type="entry name" value="Leu-rich_rpt"/>
</dbReference>
<feature type="region of interest" description="Disordered" evidence="8">
    <location>
        <begin position="51"/>
        <end position="128"/>
    </location>
</feature>
<keyword evidence="4" id="KW-0677">Repeat</keyword>
<dbReference type="GO" id="GO:0003723">
    <property type="term" value="F:RNA binding"/>
    <property type="evidence" value="ECO:0000318"/>
    <property type="project" value="GO_Central"/>
</dbReference>
<feature type="compositionally biased region" description="Basic and acidic residues" evidence="8">
    <location>
        <begin position="81"/>
        <end position="92"/>
    </location>
</feature>
<dbReference type="PANTHER" id="PTHR23236:SF25">
    <property type="entry name" value="RNA-BINDING PROTEIN 34"/>
    <property type="match status" value="1"/>
</dbReference>
<sequence length="962" mass="107786">MAAASELAAFAVGEISQVLSTKKKSKKKKADETSNLSSLFSVVQAQKPVFMKVAPTQKKIKETTDEIKRDADSQNKTAKRRKDDDIDSKNETGDLPVELSEKPSSNREAAMNRINKKNPTPTPEDPERLDRTVFVGNLPLTLKKKTFYQWVISLFGNLPLTLKKKWVITIVGNLLLTLIKKIMIIYETDLLPVGHRILSLVGNLPLTLKIKVVFYLSLVGNLPLTLIKDGKDSALKKYFSKYGEVESVRFRSATKMESTKATLDIPEKGTVDFLIQNSKNLNSLDLSFQNLSNFPTGLLELTQLEYLYLKGSQISALPEEFFRKLINLVWLDLRDNQLENLPNSIGEHGRLKTLLLQGNKLKILPLELGLLNSLSAISLSGNPIEDPPEDVIKEGVTNIQVFLLKKLGFQEVEVKGDNESIDSDSDFEECIPLRDAKKRNKTPLKNRCRTPNNEDKDVGFRATAGADPETLPPRASVSSPVEFRPLLPPAASTHPAVYGSWLGGNPNFYIHKPWKTGTFLTRTKALAKPNLSRKVGMKRKEFHSERHTLNGYVVYKAAENANQAIASNGEEIDGFHIRVDLASNDKAHDHQRSVFIGNLPFGNKLKILPLELGLLNSLSAISLSGNPIEDPPEDVIKEGVTNIQVFLLKKLGFQEVEVKGDNESIDSDSDFEECIPLRDAKKRNKTPLKNRCRTPNNEDKDVGFRATAGADPETLPPRAKFHSERHTLNGYVVYKTAENANQAIASNGEEIDGFHIRVDLASNDKAHDHQRSVFIGNLPFVLIQNPKSFVFVPNIEEEPLRELFTTCGNVESVRLIRDRKTGIGKGFGYVLFESKDAVVFALKMNNAEFKGRKIRVFPSKDKPQTGQIQRQRKPKPQGHSFSGIKASQHKKDSKKKTKHRQKGPPGKGFSGRKPKFPEKRKNFDKGDTNQNRTMAKGPQRNKQQKRPAAKDSTHKNTKRRKT</sequence>
<dbReference type="EMBL" id="DS469632">
    <property type="protein sequence ID" value="EDO38117.1"/>
    <property type="molecule type" value="Genomic_DNA"/>
</dbReference>
<dbReference type="InterPro" id="IPR034221">
    <property type="entry name" value="RBM34_RRM2"/>
</dbReference>
<dbReference type="Gene3D" id="3.80.10.10">
    <property type="entry name" value="Ribonuclease Inhibitor"/>
    <property type="match status" value="1"/>
</dbReference>
<evidence type="ECO:0000259" key="9">
    <source>
        <dbReference type="PROSITE" id="PS50102"/>
    </source>
</evidence>
<dbReference type="InterPro" id="IPR035979">
    <property type="entry name" value="RBD_domain_sf"/>
</dbReference>
<dbReference type="InParanoid" id="A7SDQ4"/>
<proteinExistence type="inferred from homology"/>
<dbReference type="SUPFAM" id="SSF54928">
    <property type="entry name" value="RNA-binding domain, RBD"/>
    <property type="match status" value="3"/>
</dbReference>
<feature type="domain" description="RRM" evidence="9">
    <location>
        <begin position="771"/>
        <end position="861"/>
    </location>
</feature>
<evidence type="ECO:0000313" key="10">
    <source>
        <dbReference type="EMBL" id="EDO38117.1"/>
    </source>
</evidence>
<dbReference type="InterPro" id="IPR003591">
    <property type="entry name" value="Leu-rich_rpt_typical-subtyp"/>
</dbReference>